<feature type="transmembrane region" description="Helical" evidence="2">
    <location>
        <begin position="258"/>
        <end position="279"/>
    </location>
</feature>
<reference evidence="4" key="1">
    <citation type="submission" date="2018-12" db="EMBL/GenBank/DDBJ databases">
        <title>Tengunoibacter tsumagoiensis gen. nov., sp. nov., Dictyobacter kobayashii sp. nov., D. alpinus sp. nov., and D. joshuensis sp. nov. and description of Dictyobacteraceae fam. nov. within the order Ktedonobacterales isolated from Tengu-no-mugimeshi.</title>
        <authorList>
            <person name="Wang C.M."/>
            <person name="Zheng Y."/>
            <person name="Sakai Y."/>
            <person name="Toyoda A."/>
            <person name="Minakuchi Y."/>
            <person name="Abe K."/>
            <person name="Yokota A."/>
            <person name="Yabe S."/>
        </authorList>
    </citation>
    <scope>NUCLEOTIDE SEQUENCE [LARGE SCALE GENOMIC DNA]</scope>
    <source>
        <strain evidence="4">Uno3</strain>
    </source>
</reference>
<proteinExistence type="predicted"/>
<feature type="compositionally biased region" description="Basic and acidic residues" evidence="1">
    <location>
        <begin position="41"/>
        <end position="50"/>
    </location>
</feature>
<evidence type="ECO:0000256" key="2">
    <source>
        <dbReference type="SAM" id="Phobius"/>
    </source>
</evidence>
<accession>A0A401ZZM4</accession>
<dbReference type="EMBL" id="BIFR01000001">
    <property type="protein sequence ID" value="GCE12293.1"/>
    <property type="molecule type" value="Genomic_DNA"/>
</dbReference>
<keyword evidence="4" id="KW-1185">Reference proteome</keyword>
<keyword evidence="2" id="KW-1133">Transmembrane helix</keyword>
<sequence>MSGSSQPVDNKKQQSEAGDGAQKQQGVEDLPTTVFQPAKPPVRELRVKVWDEEESSESAPARSAASSLQDPLPDEGQVEDLPTRLLESYPPVPAIPNELDVDAQPTRPLLAESPARPLSMKQGNIKQNESISQLNTVQMPAAEKIAPRFEPKLADKAAFTVVRDNTPAPSQSPERRSGSESTQQVTPLPPVAQTFRPAAPLPPVPETPRPVNPLPLVPVTPPVQLRSGHQYGQQPAGGAVAPSSHVPTQKKRKSRVPLVVAIVLIVLLIAAGIGSWVVVARPFAVNPTTDPVQQFQDASLHVSLLYPKDWSAQVHHDKGTVLLADSDTIDQFTISVDATASDPAQYLQSQAKLLTITDAKADAPVSFGGSTWQQIHGTLQLNGVKYQALMLATVYNSRLYMITQLAPGDSFDDEVKFVFTPMHSSWQFI</sequence>
<feature type="region of interest" description="Disordered" evidence="1">
    <location>
        <begin position="1"/>
        <end position="125"/>
    </location>
</feature>
<evidence type="ECO:0000256" key="1">
    <source>
        <dbReference type="SAM" id="MobiDB-lite"/>
    </source>
</evidence>
<keyword evidence="2" id="KW-0812">Transmembrane</keyword>
<evidence type="ECO:0000313" key="3">
    <source>
        <dbReference type="EMBL" id="GCE12293.1"/>
    </source>
</evidence>
<protein>
    <submittedName>
        <fullName evidence="3">Uncharacterized protein</fullName>
    </submittedName>
</protein>
<dbReference type="AlphaFoldDB" id="A0A401ZZM4"/>
<feature type="region of interest" description="Disordered" evidence="1">
    <location>
        <begin position="164"/>
        <end position="248"/>
    </location>
</feature>
<feature type="compositionally biased region" description="Low complexity" evidence="1">
    <location>
        <begin position="57"/>
        <end position="67"/>
    </location>
</feature>
<name>A0A401ZZM4_9CHLR</name>
<feature type="compositionally biased region" description="Pro residues" evidence="1">
    <location>
        <begin position="199"/>
        <end position="221"/>
    </location>
</feature>
<gene>
    <name evidence="3" type="ORF">KTT_21520</name>
</gene>
<dbReference type="Proteomes" id="UP000287352">
    <property type="component" value="Unassembled WGS sequence"/>
</dbReference>
<organism evidence="3 4">
    <name type="scientific">Tengunoibacter tsumagoiensis</name>
    <dbReference type="NCBI Taxonomy" id="2014871"/>
    <lineage>
        <taxon>Bacteria</taxon>
        <taxon>Bacillati</taxon>
        <taxon>Chloroflexota</taxon>
        <taxon>Ktedonobacteria</taxon>
        <taxon>Ktedonobacterales</taxon>
        <taxon>Dictyobacteraceae</taxon>
        <taxon>Tengunoibacter</taxon>
    </lineage>
</organism>
<evidence type="ECO:0000313" key="4">
    <source>
        <dbReference type="Proteomes" id="UP000287352"/>
    </source>
</evidence>
<comment type="caution">
    <text evidence="3">The sequence shown here is derived from an EMBL/GenBank/DDBJ whole genome shotgun (WGS) entry which is preliminary data.</text>
</comment>
<keyword evidence="2" id="KW-0472">Membrane</keyword>